<name>A0ABR5HEP8_9HYPH</name>
<protein>
    <submittedName>
        <fullName evidence="1">Uncharacterized protein</fullName>
    </submittedName>
</protein>
<reference evidence="1 2" key="1">
    <citation type="submission" date="2014-11" db="EMBL/GenBank/DDBJ databases">
        <title>Comparative genomics of Methylobacterium species.</title>
        <authorList>
            <person name="Chaudhry V."/>
            <person name="Patil P.B."/>
        </authorList>
    </citation>
    <scope>NUCLEOTIDE SEQUENCE [LARGE SCALE GENOMIC DNA]</scope>
    <source>
        <strain evidence="1 2">SE3.6</strain>
    </source>
</reference>
<evidence type="ECO:0000313" key="2">
    <source>
        <dbReference type="Proteomes" id="UP000036471"/>
    </source>
</evidence>
<dbReference type="Proteomes" id="UP000036471">
    <property type="component" value="Unassembled WGS sequence"/>
</dbReference>
<organism evidence="1 2">
    <name type="scientific">Methylobacterium indicum</name>
    <dbReference type="NCBI Taxonomy" id="1775910"/>
    <lineage>
        <taxon>Bacteria</taxon>
        <taxon>Pseudomonadati</taxon>
        <taxon>Pseudomonadota</taxon>
        <taxon>Alphaproteobacteria</taxon>
        <taxon>Hyphomicrobiales</taxon>
        <taxon>Methylobacteriaceae</taxon>
        <taxon>Methylobacterium</taxon>
    </lineage>
</organism>
<comment type="caution">
    <text evidence="1">The sequence shown here is derived from an EMBL/GenBank/DDBJ whole genome shotgun (WGS) entry which is preliminary data.</text>
</comment>
<accession>A0ABR5HEP8</accession>
<evidence type="ECO:0000313" key="1">
    <source>
        <dbReference type="EMBL" id="KMO25027.1"/>
    </source>
</evidence>
<dbReference type="EMBL" id="JTHG01000066">
    <property type="protein sequence ID" value="KMO25027.1"/>
    <property type="molecule type" value="Genomic_DNA"/>
</dbReference>
<proteinExistence type="predicted"/>
<keyword evidence="2" id="KW-1185">Reference proteome</keyword>
<sequence length="233" mass="25039">MTTIVRDDVQCRCVGSLGPNPECGGCGGSGCITAEVPTPDGVIKERGEDGRTWDEGITYGLQRLCAVLGVDPSKVSWDAATETVEGDVRSVIGNILCAWAGDDWQDLPAIREMLLQGQGDDDGSRILPDFQEDMTVHAMVAACVHLLERRRDALDGYATANVVAPTSTVQPPSSQESGVGETEDWVLVPREPTPEMTTAAKQHHNLPTSSEDHRISIYRAMIAAAPRPSQREG</sequence>
<dbReference type="RefSeq" id="WP_048428179.1">
    <property type="nucleotide sequence ID" value="NZ_JTHF01000116.1"/>
</dbReference>
<gene>
    <name evidence="1" type="ORF">QR79_09595</name>
</gene>